<protein>
    <submittedName>
        <fullName evidence="1">Uncharacterized protein</fullName>
    </submittedName>
</protein>
<dbReference type="EMBL" id="RCMV01000446">
    <property type="protein sequence ID" value="KAG3217053.1"/>
    <property type="molecule type" value="Genomic_DNA"/>
</dbReference>
<dbReference type="AlphaFoldDB" id="A0A8T1HY31"/>
<accession>A0A8T1HY31</accession>
<organism evidence="1 2">
    <name type="scientific">Phytophthora cactorum</name>
    <dbReference type="NCBI Taxonomy" id="29920"/>
    <lineage>
        <taxon>Eukaryota</taxon>
        <taxon>Sar</taxon>
        <taxon>Stramenopiles</taxon>
        <taxon>Oomycota</taxon>
        <taxon>Peronosporomycetes</taxon>
        <taxon>Peronosporales</taxon>
        <taxon>Peronosporaceae</taxon>
        <taxon>Phytophthora</taxon>
    </lineage>
</organism>
<proteinExistence type="predicted"/>
<evidence type="ECO:0000313" key="2">
    <source>
        <dbReference type="Proteomes" id="UP000760860"/>
    </source>
</evidence>
<name>A0A8T1HY31_9STRA</name>
<dbReference type="Proteomes" id="UP000760860">
    <property type="component" value="Unassembled WGS sequence"/>
</dbReference>
<sequence length="40" mass="4365">MAKLLLDEAVKLLLTLARTRRSVVQMLPAKLLVLAQSSSS</sequence>
<reference evidence="1" key="1">
    <citation type="submission" date="2018-05" db="EMBL/GenBank/DDBJ databases">
        <title>Effector identification in a new, highly contiguous assembly of the strawberry crown rot pathogen Phytophthora cactorum.</title>
        <authorList>
            <person name="Armitage A.D."/>
            <person name="Nellist C.F."/>
            <person name="Bates H."/>
            <person name="Vickerstaff R.J."/>
            <person name="Harrison R.J."/>
        </authorList>
    </citation>
    <scope>NUCLEOTIDE SEQUENCE</scope>
    <source>
        <strain evidence="1">P421</strain>
    </source>
</reference>
<comment type="caution">
    <text evidence="1">The sequence shown here is derived from an EMBL/GenBank/DDBJ whole genome shotgun (WGS) entry which is preliminary data.</text>
</comment>
<gene>
    <name evidence="1" type="ORF">PC129_g12104</name>
</gene>
<evidence type="ECO:0000313" key="1">
    <source>
        <dbReference type="EMBL" id="KAG3217053.1"/>
    </source>
</evidence>